<accession>A0A1X0XND1</accession>
<evidence type="ECO:0000313" key="2">
    <source>
        <dbReference type="Proteomes" id="UP000193040"/>
    </source>
</evidence>
<proteinExistence type="predicted"/>
<dbReference type="EMBL" id="MZZM01000034">
    <property type="protein sequence ID" value="ORJ54343.1"/>
    <property type="molecule type" value="Genomic_DNA"/>
</dbReference>
<name>A0A1X0XND1_MYCSI</name>
<comment type="caution">
    <text evidence="1">The sequence shown here is derived from an EMBL/GenBank/DDBJ whole genome shotgun (WGS) entry which is preliminary data.</text>
</comment>
<dbReference type="Proteomes" id="UP000193040">
    <property type="component" value="Unassembled WGS sequence"/>
</dbReference>
<keyword evidence="2" id="KW-1185">Reference proteome</keyword>
<evidence type="ECO:0000313" key="1">
    <source>
        <dbReference type="EMBL" id="ORJ54343.1"/>
    </source>
</evidence>
<reference evidence="1 2" key="1">
    <citation type="submission" date="2017-03" db="EMBL/GenBank/DDBJ databases">
        <title>Genomic insights into Mycobacterium simiae human colonization.</title>
        <authorList>
            <person name="Steffani J.L."/>
            <person name="Brunck M.E."/>
            <person name="Cruz E."/>
            <person name="Montiel R."/>
            <person name="Barona F."/>
        </authorList>
    </citation>
    <scope>NUCLEOTIDE SEQUENCE [LARGE SCALE GENOMIC DNA]</scope>
    <source>
        <strain evidence="1 2">MsiGto</strain>
    </source>
</reference>
<organism evidence="1 2">
    <name type="scientific">Mycobacterium simiae</name>
    <name type="common">Mycobacterium habana</name>
    <dbReference type="NCBI Taxonomy" id="1784"/>
    <lineage>
        <taxon>Bacteria</taxon>
        <taxon>Bacillati</taxon>
        <taxon>Actinomycetota</taxon>
        <taxon>Actinomycetes</taxon>
        <taxon>Mycobacteriales</taxon>
        <taxon>Mycobacteriaceae</taxon>
        <taxon>Mycobacterium</taxon>
        <taxon>Mycobacterium simiae complex</taxon>
    </lineage>
</organism>
<gene>
    <name evidence="1" type="ORF">B5M45_27305</name>
</gene>
<sequence>MIEMLAIPKTAVLHRDTAAATQPSHAAVEASAVAQARNFTSVVPEPVLISERQVTFATAVALGAPRPCTAPRPGLIALWQRLVRSVSVEREPRRRYPPRRISYFEQAATAREMDRL</sequence>
<dbReference type="AlphaFoldDB" id="A0A1X0XND1"/>
<dbReference type="RefSeq" id="WP_061559441.1">
    <property type="nucleotide sequence ID" value="NZ_MZZM01000034.1"/>
</dbReference>
<protein>
    <submittedName>
        <fullName evidence="1">Uncharacterized protein</fullName>
    </submittedName>
</protein>